<accession>A0A0B1TI44</accession>
<gene>
    <name evidence="1" type="ORF">OESDEN_02831</name>
</gene>
<protein>
    <submittedName>
        <fullName evidence="1">Uncharacterized protein</fullName>
    </submittedName>
</protein>
<dbReference type="AlphaFoldDB" id="A0A0B1TI44"/>
<dbReference type="EMBL" id="KN549497">
    <property type="protein sequence ID" value="KHJ97198.1"/>
    <property type="molecule type" value="Genomic_DNA"/>
</dbReference>
<organism evidence="1 2">
    <name type="scientific">Oesophagostomum dentatum</name>
    <name type="common">Nodular worm</name>
    <dbReference type="NCBI Taxonomy" id="61180"/>
    <lineage>
        <taxon>Eukaryota</taxon>
        <taxon>Metazoa</taxon>
        <taxon>Ecdysozoa</taxon>
        <taxon>Nematoda</taxon>
        <taxon>Chromadorea</taxon>
        <taxon>Rhabditida</taxon>
        <taxon>Rhabditina</taxon>
        <taxon>Rhabditomorpha</taxon>
        <taxon>Strongyloidea</taxon>
        <taxon>Strongylidae</taxon>
        <taxon>Oesophagostomum</taxon>
    </lineage>
</organism>
<reference evidence="1 2" key="1">
    <citation type="submission" date="2014-03" db="EMBL/GenBank/DDBJ databases">
        <title>Draft genome of the hookworm Oesophagostomum dentatum.</title>
        <authorList>
            <person name="Mitreva M."/>
        </authorList>
    </citation>
    <scope>NUCLEOTIDE SEQUENCE [LARGE SCALE GENOMIC DNA]</scope>
    <source>
        <strain evidence="1 2">OD-Hann</strain>
    </source>
</reference>
<keyword evidence="2" id="KW-1185">Reference proteome</keyword>
<evidence type="ECO:0000313" key="1">
    <source>
        <dbReference type="EMBL" id="KHJ97198.1"/>
    </source>
</evidence>
<dbReference type="OrthoDB" id="5860606at2759"/>
<name>A0A0B1TI44_OESDE</name>
<dbReference type="Proteomes" id="UP000053660">
    <property type="component" value="Unassembled WGS sequence"/>
</dbReference>
<evidence type="ECO:0000313" key="2">
    <source>
        <dbReference type="Proteomes" id="UP000053660"/>
    </source>
</evidence>
<sequence>MDERTQLNVLKDVNDFSSPDRRADFWKVRIVRQPLPATKVYLFPSVLEWLNERPQLTVNAALMKKEEELGLKPQEELVGSPEQGPSQNIGGDPLTLYVAGHTKNRPAEEDIINFLRRSYTEFYKRTGQSCSRELVSLIDACLVLNQTAFAGKISEENNYEHDLLQIQRTNAGNEKWDDYTTTVMLRLAAGGTPSKELWEAATVTRLLCEIIAGPTSRRRAAIAEMAAHELKLTGPVFRDALVLAKLFLPDDVVCEELMRECSQLFQKTDNADVNNIVR</sequence>
<proteinExistence type="predicted"/>